<proteinExistence type="predicted"/>
<dbReference type="InterPro" id="IPR036397">
    <property type="entry name" value="RNaseH_sf"/>
</dbReference>
<dbReference type="SUPFAM" id="SSF53098">
    <property type="entry name" value="Ribonuclease H-like"/>
    <property type="match status" value="1"/>
</dbReference>
<keyword evidence="2" id="KW-0378">Hydrolase</keyword>
<dbReference type="CDD" id="cd09755">
    <property type="entry name" value="Cas2_I-E"/>
    <property type="match status" value="1"/>
</dbReference>
<dbReference type="Gene3D" id="3.30.420.10">
    <property type="entry name" value="Ribonuclease H-like superfamily/Ribonuclease H"/>
    <property type="match status" value="1"/>
</dbReference>
<evidence type="ECO:0000256" key="3">
    <source>
        <dbReference type="ARBA" id="ARBA00022839"/>
    </source>
</evidence>
<dbReference type="Gene3D" id="3.30.70.240">
    <property type="match status" value="1"/>
</dbReference>
<keyword evidence="1" id="KW-0540">Nuclease</keyword>
<comment type="caution">
    <text evidence="5">The sequence shown here is derived from an EMBL/GenBank/DDBJ whole genome shotgun (WGS) entry which is preliminary data.</text>
</comment>
<keyword evidence="6" id="KW-1185">Reference proteome</keyword>
<evidence type="ECO:0000313" key="6">
    <source>
        <dbReference type="Proteomes" id="UP001596171"/>
    </source>
</evidence>
<accession>A0ABW1SHG1</accession>
<organism evidence="5 6">
    <name type="scientific">Lactiplantibacillus nangangensis</name>
    <dbReference type="NCBI Taxonomy" id="2559917"/>
    <lineage>
        <taxon>Bacteria</taxon>
        <taxon>Bacillati</taxon>
        <taxon>Bacillota</taxon>
        <taxon>Bacilli</taxon>
        <taxon>Lactobacillales</taxon>
        <taxon>Lactobacillaceae</taxon>
        <taxon>Lactiplantibacillus</taxon>
    </lineage>
</organism>
<evidence type="ECO:0000259" key="4">
    <source>
        <dbReference type="SMART" id="SM00479"/>
    </source>
</evidence>
<protein>
    <submittedName>
        <fullName evidence="5">Type I-E CRISPR-associated endoribonuclease Cas2e</fullName>
    </submittedName>
</protein>
<dbReference type="Proteomes" id="UP001596171">
    <property type="component" value="Unassembled WGS sequence"/>
</dbReference>
<dbReference type="NCBIfam" id="TIGR00573">
    <property type="entry name" value="dnaq"/>
    <property type="match status" value="1"/>
</dbReference>
<dbReference type="Pfam" id="PF00929">
    <property type="entry name" value="RNase_T"/>
    <property type="match status" value="1"/>
</dbReference>
<name>A0ABW1SHG1_9LACO</name>
<dbReference type="InterPro" id="IPR006054">
    <property type="entry name" value="DnaQ"/>
</dbReference>
<evidence type="ECO:0000313" key="5">
    <source>
        <dbReference type="EMBL" id="MFC6200768.1"/>
    </source>
</evidence>
<dbReference type="RefSeq" id="WP_137615064.1">
    <property type="nucleotide sequence ID" value="NZ_BJDI01000001.1"/>
</dbReference>
<dbReference type="InterPro" id="IPR013520">
    <property type="entry name" value="Ribonucl_H"/>
</dbReference>
<evidence type="ECO:0000256" key="2">
    <source>
        <dbReference type="ARBA" id="ARBA00022801"/>
    </source>
</evidence>
<feature type="domain" description="Exonuclease" evidence="4">
    <location>
        <begin position="129"/>
        <end position="296"/>
    </location>
</feature>
<dbReference type="EMBL" id="JBHSSE010000003">
    <property type="protein sequence ID" value="MFC6200768.1"/>
    <property type="molecule type" value="Genomic_DNA"/>
</dbReference>
<dbReference type="PANTHER" id="PTHR30231">
    <property type="entry name" value="DNA POLYMERASE III SUBUNIT EPSILON"/>
    <property type="match status" value="1"/>
</dbReference>
<dbReference type="PANTHER" id="PTHR30231:SF4">
    <property type="entry name" value="PROTEIN NEN2"/>
    <property type="match status" value="1"/>
</dbReference>
<dbReference type="SMART" id="SM00479">
    <property type="entry name" value="EXOIII"/>
    <property type="match status" value="1"/>
</dbReference>
<dbReference type="Pfam" id="PF09707">
    <property type="entry name" value="Cas_Cas2CT1978"/>
    <property type="match status" value="1"/>
</dbReference>
<sequence length="298" mass="33631">MIVITLTKVPRSLRGDLTKWYQEIQTNVYVGNVSGRIRDLLWDRIMKNIGQGEATMVYNANNELGYQFRTTRRDYEVVDFDGIPLMMHLNVATGETVHGFSNAAKFHKAKVMMKKRGNKVAQSQSEKVSMVAIDLETTGLDPTQDEIISIGAVKQSGDGRVDRFYKLIQCERKIPKNIVELTHITAEMLTSKGVSLSDGLQALQKFLGDLTIVGYNSHFDELFLTNSFKKVGQADLANRMLDLMPMVKKSDKFLDNYRLQTVLSEYNIENKEPHNSLSDAEATFKLATKLIENGALKI</sequence>
<reference evidence="6" key="1">
    <citation type="journal article" date="2019" name="Int. J. Syst. Evol. Microbiol.">
        <title>The Global Catalogue of Microorganisms (GCM) 10K type strain sequencing project: providing services to taxonomists for standard genome sequencing and annotation.</title>
        <authorList>
            <consortium name="The Broad Institute Genomics Platform"/>
            <consortium name="The Broad Institute Genome Sequencing Center for Infectious Disease"/>
            <person name="Wu L."/>
            <person name="Ma J."/>
        </authorList>
    </citation>
    <scope>NUCLEOTIDE SEQUENCE [LARGE SCALE GENOMIC DNA]</scope>
    <source>
        <strain evidence="6">CCM 8930</strain>
    </source>
</reference>
<gene>
    <name evidence="5" type="primary">cas2e</name>
    <name evidence="5" type="ORF">ACFP1L_02510</name>
</gene>
<evidence type="ECO:0000256" key="1">
    <source>
        <dbReference type="ARBA" id="ARBA00022722"/>
    </source>
</evidence>
<dbReference type="InterPro" id="IPR012337">
    <property type="entry name" value="RNaseH-like_sf"/>
</dbReference>
<dbReference type="NCBIfam" id="TIGR01873">
    <property type="entry name" value="cas_CT1978"/>
    <property type="match status" value="1"/>
</dbReference>
<keyword evidence="3" id="KW-0269">Exonuclease</keyword>
<dbReference type="InterPro" id="IPR010152">
    <property type="entry name" value="CRISPR-assoc_prot_Cas2_sub"/>
</dbReference>
<dbReference type="CDD" id="cd06127">
    <property type="entry name" value="DEDDh"/>
    <property type="match status" value="1"/>
</dbReference>